<dbReference type="EMBL" id="LWMN01000012">
    <property type="protein sequence ID" value="OAQ55752.1"/>
    <property type="molecule type" value="Genomic_DNA"/>
</dbReference>
<dbReference type="InterPro" id="IPR022302">
    <property type="entry name" value="Phosphoesterase_putative"/>
</dbReference>
<feature type="domain" description="Calcineurin-like phosphoesterase" evidence="1">
    <location>
        <begin position="3"/>
        <end position="223"/>
    </location>
</feature>
<dbReference type="Pfam" id="PF00149">
    <property type="entry name" value="Metallophos"/>
    <property type="match status" value="1"/>
</dbReference>
<dbReference type="NCBIfam" id="TIGR03729">
    <property type="entry name" value="acc_ester"/>
    <property type="match status" value="1"/>
</dbReference>
<organism evidence="2 3">
    <name type="scientific">Enterococcus thailandicus</name>
    <dbReference type="NCBI Taxonomy" id="417368"/>
    <lineage>
        <taxon>Bacteria</taxon>
        <taxon>Bacillati</taxon>
        <taxon>Bacillota</taxon>
        <taxon>Bacilli</taxon>
        <taxon>Lactobacillales</taxon>
        <taxon>Enterococcaceae</taxon>
        <taxon>Enterococcus</taxon>
    </lineage>
</organism>
<evidence type="ECO:0000259" key="1">
    <source>
        <dbReference type="Pfam" id="PF00149"/>
    </source>
</evidence>
<name>A0A179ERQ7_ENTTH</name>
<dbReference type="SUPFAM" id="SSF56300">
    <property type="entry name" value="Metallo-dependent phosphatases"/>
    <property type="match status" value="1"/>
</dbReference>
<dbReference type="PANTHER" id="PTHR36492:SF2">
    <property type="entry name" value="[ACYL-CARRIER-PROTEIN] PHOSPHODIESTERASE PPTH"/>
    <property type="match status" value="1"/>
</dbReference>
<dbReference type="InterPro" id="IPR029052">
    <property type="entry name" value="Metallo-depent_PP-like"/>
</dbReference>
<proteinExistence type="predicted"/>
<dbReference type="Proteomes" id="UP000078516">
    <property type="component" value="Unassembled WGS sequence"/>
</dbReference>
<comment type="caution">
    <text evidence="2">The sequence shown here is derived from an EMBL/GenBank/DDBJ whole genome shotgun (WGS) entry which is preliminary data.</text>
</comment>
<dbReference type="InterPro" id="IPR052963">
    <property type="entry name" value="Pantetheine_PDE"/>
</dbReference>
<dbReference type="PANTHER" id="PTHR36492">
    <property type="match status" value="1"/>
</dbReference>
<dbReference type="InterPro" id="IPR004843">
    <property type="entry name" value="Calcineurin-like_PHP"/>
</dbReference>
<protein>
    <submittedName>
        <fullName evidence="2">Metallophosphoesterase</fullName>
    </submittedName>
</protein>
<gene>
    <name evidence="2" type="ORF">A6E74_06715</name>
</gene>
<dbReference type="RefSeq" id="WP_067483463.1">
    <property type="nucleotide sequence ID" value="NZ_CP078552.1"/>
</dbReference>
<reference evidence="2 3" key="1">
    <citation type="submission" date="2016-04" db="EMBL/GenBank/DDBJ databases">
        <title>Draft genome of an Enterococcus thailandicus strain isolated from bovine feces.</title>
        <authorList>
            <person name="Beukers A.G."/>
            <person name="Zaheer R."/>
            <person name="Goji N."/>
            <person name="Cook S.R."/>
            <person name="Amoako K."/>
            <person name="Chaves A.V."/>
            <person name="Ward M.P."/>
            <person name="Mcallister T.A."/>
        </authorList>
    </citation>
    <scope>NUCLEOTIDE SEQUENCE [LARGE SCALE GENOMIC DNA]</scope>
    <source>
        <strain evidence="2 3">F0711D 46</strain>
    </source>
</reference>
<accession>A0A179ERQ7</accession>
<evidence type="ECO:0000313" key="3">
    <source>
        <dbReference type="Proteomes" id="UP000078516"/>
    </source>
</evidence>
<keyword evidence="3" id="KW-1185">Reference proteome</keyword>
<dbReference type="Gene3D" id="3.60.21.10">
    <property type="match status" value="1"/>
</dbReference>
<evidence type="ECO:0000313" key="2">
    <source>
        <dbReference type="EMBL" id="OAQ55752.1"/>
    </source>
</evidence>
<dbReference type="AlphaFoldDB" id="A0A179ERQ7"/>
<sequence>MGKLAVISDLHVDINKFGESQMNDLWQVLQKKEITRLHLAGDIANKVNQALAVVDFFAMKGLATTFNFGNHELADVTGEPMMNHFPDNHFLNERYLALNDHTVLLGMNGWYDYQFSELTDEEQILRMKRLYWYDRMIEREGTDLEVNEQVLVATKQLLETLTQKKLDVILATHFVPKKEFIVYQSAPYERWNKLNAFLGSASMGQLLDQYTNVKQVVFGHTHRRFEDQVIQGTKYSCRPFGYYYEWQLTRQFVLQEKLVEKYNPMKLRGVLRDHYPAFLAYQKKHLQEEFERALTIIDY</sequence>
<dbReference type="GO" id="GO:0016787">
    <property type="term" value="F:hydrolase activity"/>
    <property type="evidence" value="ECO:0007669"/>
    <property type="project" value="InterPro"/>
</dbReference>